<dbReference type="HOGENOM" id="CLU_2147349_0_0_1"/>
<accession>A0A0C3ECD7</accession>
<dbReference type="AlphaFoldDB" id="A0A0C3ECD7"/>
<dbReference type="EMBL" id="KN822005">
    <property type="protein sequence ID" value="KIM70370.1"/>
    <property type="molecule type" value="Genomic_DNA"/>
</dbReference>
<reference evidence="1 2" key="1">
    <citation type="submission" date="2014-04" db="EMBL/GenBank/DDBJ databases">
        <authorList>
            <consortium name="DOE Joint Genome Institute"/>
            <person name="Kuo A."/>
            <person name="Kohler A."/>
            <person name="Nagy L.G."/>
            <person name="Floudas D."/>
            <person name="Copeland A."/>
            <person name="Barry K.W."/>
            <person name="Cichocki N."/>
            <person name="Veneault-Fourrey C."/>
            <person name="LaButti K."/>
            <person name="Lindquist E.A."/>
            <person name="Lipzen A."/>
            <person name="Lundell T."/>
            <person name="Morin E."/>
            <person name="Murat C."/>
            <person name="Sun H."/>
            <person name="Tunlid A."/>
            <person name="Henrissat B."/>
            <person name="Grigoriev I.V."/>
            <person name="Hibbett D.S."/>
            <person name="Martin F."/>
            <person name="Nordberg H.P."/>
            <person name="Cantor M.N."/>
            <person name="Hua S.X."/>
        </authorList>
    </citation>
    <scope>NUCLEOTIDE SEQUENCE [LARGE SCALE GENOMIC DNA]</scope>
    <source>
        <strain evidence="1 2">Foug A</strain>
    </source>
</reference>
<dbReference type="Proteomes" id="UP000053989">
    <property type="component" value="Unassembled WGS sequence"/>
</dbReference>
<evidence type="ECO:0000313" key="1">
    <source>
        <dbReference type="EMBL" id="KIM70370.1"/>
    </source>
</evidence>
<proteinExistence type="predicted"/>
<protein>
    <submittedName>
        <fullName evidence="1">Uncharacterized protein</fullName>
    </submittedName>
</protein>
<keyword evidence="2" id="KW-1185">Reference proteome</keyword>
<sequence>MKVRVIGTRFKYPWVLLCSWDTSPSPSCALQPSLTDLLICRGRLVMHDGLLPTHEPNMPAYTEKLPNMDQLQCPLKRSAADGQTKGSLSLRSVMLVVGEIRANLKTHGRISI</sequence>
<dbReference type="InParanoid" id="A0A0C3ECD7"/>
<gene>
    <name evidence="1" type="ORF">SCLCIDRAFT_527805</name>
</gene>
<evidence type="ECO:0000313" key="2">
    <source>
        <dbReference type="Proteomes" id="UP000053989"/>
    </source>
</evidence>
<organism evidence="1 2">
    <name type="scientific">Scleroderma citrinum Foug A</name>
    <dbReference type="NCBI Taxonomy" id="1036808"/>
    <lineage>
        <taxon>Eukaryota</taxon>
        <taxon>Fungi</taxon>
        <taxon>Dikarya</taxon>
        <taxon>Basidiomycota</taxon>
        <taxon>Agaricomycotina</taxon>
        <taxon>Agaricomycetes</taxon>
        <taxon>Agaricomycetidae</taxon>
        <taxon>Boletales</taxon>
        <taxon>Sclerodermatineae</taxon>
        <taxon>Sclerodermataceae</taxon>
        <taxon>Scleroderma</taxon>
    </lineage>
</organism>
<name>A0A0C3ECD7_9AGAM</name>
<reference evidence="2" key="2">
    <citation type="submission" date="2015-01" db="EMBL/GenBank/DDBJ databases">
        <title>Evolutionary Origins and Diversification of the Mycorrhizal Mutualists.</title>
        <authorList>
            <consortium name="DOE Joint Genome Institute"/>
            <consortium name="Mycorrhizal Genomics Consortium"/>
            <person name="Kohler A."/>
            <person name="Kuo A."/>
            <person name="Nagy L.G."/>
            <person name="Floudas D."/>
            <person name="Copeland A."/>
            <person name="Barry K.W."/>
            <person name="Cichocki N."/>
            <person name="Veneault-Fourrey C."/>
            <person name="LaButti K."/>
            <person name="Lindquist E.A."/>
            <person name="Lipzen A."/>
            <person name="Lundell T."/>
            <person name="Morin E."/>
            <person name="Murat C."/>
            <person name="Riley R."/>
            <person name="Ohm R."/>
            <person name="Sun H."/>
            <person name="Tunlid A."/>
            <person name="Henrissat B."/>
            <person name="Grigoriev I.V."/>
            <person name="Hibbett D.S."/>
            <person name="Martin F."/>
        </authorList>
    </citation>
    <scope>NUCLEOTIDE SEQUENCE [LARGE SCALE GENOMIC DNA]</scope>
    <source>
        <strain evidence="2">Foug A</strain>
    </source>
</reference>